<feature type="compositionally biased region" description="Low complexity" evidence="1">
    <location>
        <begin position="125"/>
        <end position="138"/>
    </location>
</feature>
<sequence length="237" mass="24185">MRRRLVGFPVVVVCLGFVASCGGGERGGYVASGGSPSAKAVAPRGGVSFAPLPSSPEKQSRESKQPREPSGPRRSASERAAPSSSPVRRSPRGGGSAAPPASAPTSSASRSPSGGGSGESGRPGPGASHGSPGPAGPAVLEVGAPVREAGARRWCEDVTLVLRNRGGADVRSGTVEFGTHIIGALGVDWGSVESTVKLPAPLRGGQSLKKTWPVCVDAWRVPWGMHVETRDVDVDWR</sequence>
<name>A0A516R9T2_STRST</name>
<evidence type="ECO:0000313" key="2">
    <source>
        <dbReference type="EMBL" id="QDQ12417.1"/>
    </source>
</evidence>
<feature type="compositionally biased region" description="Basic and acidic residues" evidence="1">
    <location>
        <begin position="58"/>
        <end position="77"/>
    </location>
</feature>
<dbReference type="EMBL" id="CP040916">
    <property type="protein sequence ID" value="QDQ12417.1"/>
    <property type="molecule type" value="Genomic_DNA"/>
</dbReference>
<evidence type="ECO:0000256" key="1">
    <source>
        <dbReference type="SAM" id="MobiDB-lite"/>
    </source>
</evidence>
<dbReference type="PROSITE" id="PS51257">
    <property type="entry name" value="PROKAR_LIPOPROTEIN"/>
    <property type="match status" value="1"/>
</dbReference>
<proteinExistence type="predicted"/>
<feature type="region of interest" description="Disordered" evidence="1">
    <location>
        <begin position="33"/>
        <end position="140"/>
    </location>
</feature>
<dbReference type="AlphaFoldDB" id="A0A516R9T2"/>
<organism evidence="2 3">
    <name type="scientific">Streptomyces spectabilis</name>
    <dbReference type="NCBI Taxonomy" id="68270"/>
    <lineage>
        <taxon>Bacteria</taxon>
        <taxon>Bacillati</taxon>
        <taxon>Actinomycetota</taxon>
        <taxon>Actinomycetes</taxon>
        <taxon>Kitasatosporales</taxon>
        <taxon>Streptomycetaceae</taxon>
        <taxon>Streptomyces</taxon>
    </lineage>
</organism>
<reference evidence="2 3" key="1">
    <citation type="journal article" date="2019" name="J. Ind. Microbiol. Biotechnol.">
        <title>The complete genomic sequence of Streptomyces spectabilis NRRL-2792 and identification of secondary metabolite biosynthetic gene clusters.</title>
        <authorList>
            <person name="Sinha A."/>
            <person name="Phillips-Salemka S."/>
            <person name="Niraula T.A."/>
            <person name="Short K.A."/>
            <person name="Niraula N.P."/>
        </authorList>
    </citation>
    <scope>NUCLEOTIDE SEQUENCE [LARGE SCALE GENOMIC DNA]</scope>
    <source>
        <strain evidence="2 3">NRRL 2792</strain>
    </source>
</reference>
<feature type="compositionally biased region" description="Low complexity" evidence="1">
    <location>
        <begin position="78"/>
        <end position="88"/>
    </location>
</feature>
<gene>
    <name evidence="2" type="ORF">FH965_19160</name>
</gene>
<feature type="compositionally biased region" description="Gly residues" evidence="1">
    <location>
        <begin position="113"/>
        <end position="124"/>
    </location>
</feature>
<accession>A0A516R9T2</accession>
<feature type="compositionally biased region" description="Low complexity" evidence="1">
    <location>
        <begin position="97"/>
        <end position="112"/>
    </location>
</feature>
<protein>
    <submittedName>
        <fullName evidence="2">Uncharacterized protein</fullName>
    </submittedName>
</protein>
<evidence type="ECO:0000313" key="3">
    <source>
        <dbReference type="Proteomes" id="UP000316806"/>
    </source>
</evidence>
<dbReference type="Proteomes" id="UP000316806">
    <property type="component" value="Chromosome"/>
</dbReference>